<protein>
    <submittedName>
        <fullName evidence="1">DUF4442 domain-containing protein</fullName>
    </submittedName>
</protein>
<dbReference type="Gene3D" id="3.10.129.10">
    <property type="entry name" value="Hotdog Thioesterase"/>
    <property type="match status" value="1"/>
</dbReference>
<dbReference type="AlphaFoldDB" id="A0A6M4Y863"/>
<sequence>MRSMDWLFGNAAWVRHALNAWPPFWGAGIKIETLSPDFRFCRVTLKSRWWNKNANRTQFGGSMFAMTDPIYPLMLMGHFKNRYYVWDKAGSINFIKPGKGMLVAEFNLTDAKLASIVAATEGGNKHFPEFEVQVQDKRGELVAQVRRTLYVKPKPEHRTQGQAAPASKE</sequence>
<dbReference type="SUPFAM" id="SSF54637">
    <property type="entry name" value="Thioesterase/thiol ester dehydrase-isomerase"/>
    <property type="match status" value="1"/>
</dbReference>
<dbReference type="EMBL" id="CP038441">
    <property type="protein sequence ID" value="QJT21270.1"/>
    <property type="molecule type" value="Genomic_DNA"/>
</dbReference>
<organism evidence="1 2">
    <name type="scientific">Aeromonas media</name>
    <dbReference type="NCBI Taxonomy" id="651"/>
    <lineage>
        <taxon>Bacteria</taxon>
        <taxon>Pseudomonadati</taxon>
        <taxon>Pseudomonadota</taxon>
        <taxon>Gammaproteobacteria</taxon>
        <taxon>Aeromonadales</taxon>
        <taxon>Aeromonadaceae</taxon>
        <taxon>Aeromonas</taxon>
    </lineage>
</organism>
<dbReference type="Proteomes" id="UP000501427">
    <property type="component" value="Chromosome"/>
</dbReference>
<proteinExistence type="predicted"/>
<dbReference type="InterPro" id="IPR027961">
    <property type="entry name" value="DUF4442"/>
</dbReference>
<name>A0A6M4Y863_AERME</name>
<gene>
    <name evidence="1" type="ORF">E4184_07305</name>
</gene>
<evidence type="ECO:0000313" key="2">
    <source>
        <dbReference type="Proteomes" id="UP000501427"/>
    </source>
</evidence>
<accession>A0A6M4Y863</accession>
<dbReference type="Pfam" id="PF14539">
    <property type="entry name" value="DUF4442"/>
    <property type="match status" value="1"/>
</dbReference>
<reference evidence="1 2" key="1">
    <citation type="submission" date="2019-03" db="EMBL/GenBank/DDBJ databases">
        <title>Novel transposon Tn6433 accelerates the dissemination of tet(E) in Aeromonas from aerobic biofilm under oxytetracycline stress.</title>
        <authorList>
            <person name="Shi Y."/>
            <person name="Tian Z."/>
            <person name="Zhang Y."/>
            <person name="Zhang H."/>
            <person name="Yang M."/>
        </authorList>
    </citation>
    <scope>NUCLEOTIDE SEQUENCE [LARGE SCALE GENOMIC DNA]</scope>
    <source>
        <strain evidence="1 2">T0.1-19</strain>
    </source>
</reference>
<evidence type="ECO:0000313" key="1">
    <source>
        <dbReference type="EMBL" id="QJT21270.1"/>
    </source>
</evidence>
<dbReference type="InterPro" id="IPR029069">
    <property type="entry name" value="HotDog_dom_sf"/>
</dbReference>